<dbReference type="GO" id="GO:0106414">
    <property type="term" value="F:mRNA dihydrouridine synthase activity"/>
    <property type="evidence" value="ECO:0007669"/>
    <property type="project" value="RHEA"/>
</dbReference>
<dbReference type="OrthoDB" id="259935at2759"/>
<evidence type="ECO:0000256" key="5">
    <source>
        <dbReference type="ARBA" id="ARBA00022643"/>
    </source>
</evidence>
<dbReference type="Proteomes" id="UP000245884">
    <property type="component" value="Unassembled WGS sequence"/>
</dbReference>
<evidence type="ECO:0000256" key="18">
    <source>
        <dbReference type="PROSITE-ProRule" id="PRU00723"/>
    </source>
</evidence>
<keyword evidence="6" id="KW-0507">mRNA processing</keyword>
<dbReference type="InterPro" id="IPR013785">
    <property type="entry name" value="Aldolase_TIM"/>
</dbReference>
<dbReference type="InterPro" id="IPR035587">
    <property type="entry name" value="DUS-like_FMN-bd"/>
</dbReference>
<keyword evidence="5 19" id="KW-0288">FMN</keyword>
<dbReference type="RefSeq" id="XP_025359136.1">
    <property type="nucleotide sequence ID" value="XM_025509439.1"/>
</dbReference>
<evidence type="ECO:0000256" key="13">
    <source>
        <dbReference type="ARBA" id="ARBA00023027"/>
    </source>
</evidence>
<accession>A0A316UHZ6</accession>
<sequence>MATYTPGIAPIKAEYIIHNHREAAQRAAPIDDDAAESHTGPDPAAGPSNGAKRPASPSSPTPADGSVALEENGHLNGGEAPAKLKGGARKKAKKAEMAAAKAAGKSGGGGGQNKNRKFNTMRDEFAVCNAFAERRACPNGESCKWSHDIDAYLASKEGDVFLPSPPSLPSSSSNPALSYGSLHHLSDAERTAYLDEWYSTSAPFVTWSRQAPATMTTCPLYHSTSTRQLWSATAPATPFCPFGFRCRFLSSHVVAGEGEENGRALPWGTEEGDMARRLGDESNYARPTLFKELRLAKKNQNRKDAWPLTWAIQAALEREDREYQRTGVDGKGKLELDPPAAPAHTAAAEEEDLDALANGSTSSRLMDAATSQSSSSVDRARTRRSEKRRLNWHHHPLYLAPLTTVGNLPFRRLCTTYGADITCGEMGLASSYLDGVKSEWSLPRRWEGEKTFGVQLCGSKPELLVPTAEVMAREFGEGLDFVDINCGCPIDLVFKQGAGSALLDHPRKLGRIVRGMDVALGEVPVTVKLRTGITEKRTSHARILPRVQTEWGAAAVTMHGRSRKQRYSKRADWDYIKECAHELRESVRVWNEESRHADEEEMQPIPVIGNGDVYSQSEYYANLSSTGVDVEMLARGALIKPWLFTEIQERRDWDISSRERLDMVRQYCQYGLTHWGSDTQGVNTTRRFVCEAMSFWHRYIPLGLLEYGPGGQPSMNDRPPPYKGRDDLETLLASGNVEDWVRISEMFLGKAPEEWRFTPKHKSNSYAKSGEEGEGGEGEG</sequence>
<proteinExistence type="inferred from homology"/>
<dbReference type="GO" id="GO:0006397">
    <property type="term" value="P:mRNA processing"/>
    <property type="evidence" value="ECO:0007669"/>
    <property type="project" value="UniProtKB-KW"/>
</dbReference>
<dbReference type="PANTHER" id="PTHR45846">
    <property type="entry name" value="TRNA-DIHYDROURIDINE(47) SYNTHASE [NAD(P)(+)]-LIKE"/>
    <property type="match status" value="1"/>
</dbReference>
<organism evidence="22 23">
    <name type="scientific">Jaminaea rosea</name>
    <dbReference type="NCBI Taxonomy" id="1569628"/>
    <lineage>
        <taxon>Eukaryota</taxon>
        <taxon>Fungi</taxon>
        <taxon>Dikarya</taxon>
        <taxon>Basidiomycota</taxon>
        <taxon>Ustilaginomycotina</taxon>
        <taxon>Exobasidiomycetes</taxon>
        <taxon>Microstromatales</taxon>
        <taxon>Microstromatales incertae sedis</taxon>
        <taxon>Jaminaea</taxon>
    </lineage>
</organism>
<feature type="domain" description="C3H1-type" evidence="21">
    <location>
        <begin position="122"/>
        <end position="150"/>
    </location>
</feature>
<dbReference type="Pfam" id="PF01207">
    <property type="entry name" value="Dus"/>
    <property type="match status" value="2"/>
</dbReference>
<protein>
    <recommendedName>
        <fullName evidence="3 19">tRNA-dihydrouridine(47) synthase [NAD(P)(+)]</fullName>
        <ecNumber evidence="2 19">1.3.1.89</ecNumber>
    </recommendedName>
    <alternativeName>
        <fullName evidence="19">tRNA-dihydrouridine synthase 3</fullName>
    </alternativeName>
</protein>
<dbReference type="PROSITE" id="PS50103">
    <property type="entry name" value="ZF_C3H1"/>
    <property type="match status" value="1"/>
</dbReference>
<dbReference type="GO" id="GO:0008270">
    <property type="term" value="F:zinc ion binding"/>
    <property type="evidence" value="ECO:0007669"/>
    <property type="project" value="UniProtKB-KW"/>
</dbReference>
<name>A0A316UHZ6_9BASI</name>
<feature type="compositionally biased region" description="Polar residues" evidence="20">
    <location>
        <begin position="363"/>
        <end position="377"/>
    </location>
</feature>
<feature type="region of interest" description="Disordered" evidence="20">
    <location>
        <begin position="363"/>
        <end position="386"/>
    </location>
</feature>
<evidence type="ECO:0000259" key="21">
    <source>
        <dbReference type="PROSITE" id="PS50103"/>
    </source>
</evidence>
<dbReference type="InterPro" id="IPR036855">
    <property type="entry name" value="Znf_CCCH_sf"/>
</dbReference>
<keyword evidence="8 18" id="KW-0479">Metal-binding</keyword>
<evidence type="ECO:0000256" key="6">
    <source>
        <dbReference type="ARBA" id="ARBA00022664"/>
    </source>
</evidence>
<evidence type="ECO:0000256" key="20">
    <source>
        <dbReference type="SAM" id="MobiDB-lite"/>
    </source>
</evidence>
<comment type="catalytic activity">
    <reaction evidence="17">
        <text>5,6-dihydrouridine(47) in tRNA + NADP(+) = uridine(47) in tRNA + NADPH + H(+)</text>
        <dbReference type="Rhea" id="RHEA:53360"/>
        <dbReference type="Rhea" id="RHEA-COMP:13539"/>
        <dbReference type="Rhea" id="RHEA-COMP:13540"/>
        <dbReference type="ChEBI" id="CHEBI:15378"/>
        <dbReference type="ChEBI" id="CHEBI:57783"/>
        <dbReference type="ChEBI" id="CHEBI:58349"/>
        <dbReference type="ChEBI" id="CHEBI:65315"/>
        <dbReference type="ChEBI" id="CHEBI:74443"/>
        <dbReference type="EC" id="1.3.1.89"/>
    </reaction>
    <physiologicalReaction direction="right-to-left" evidence="17">
        <dbReference type="Rhea" id="RHEA:53362"/>
    </physiologicalReaction>
</comment>
<evidence type="ECO:0000256" key="12">
    <source>
        <dbReference type="ARBA" id="ARBA00023002"/>
    </source>
</evidence>
<feature type="region of interest" description="Disordered" evidence="20">
    <location>
        <begin position="322"/>
        <end position="348"/>
    </location>
</feature>
<dbReference type="AlphaFoldDB" id="A0A316UHZ6"/>
<keyword evidence="10 18" id="KW-0862">Zinc</keyword>
<evidence type="ECO:0000256" key="10">
    <source>
        <dbReference type="ARBA" id="ARBA00022833"/>
    </source>
</evidence>
<evidence type="ECO:0000256" key="7">
    <source>
        <dbReference type="ARBA" id="ARBA00022694"/>
    </source>
</evidence>
<dbReference type="GO" id="GO:0102265">
    <property type="term" value="F:tRNA-dihydrouridine47 synthase activity"/>
    <property type="evidence" value="ECO:0007669"/>
    <property type="project" value="UniProtKB-EC"/>
</dbReference>
<dbReference type="GeneID" id="37031262"/>
<feature type="region of interest" description="Disordered" evidence="20">
    <location>
        <begin position="759"/>
        <end position="780"/>
    </location>
</feature>
<evidence type="ECO:0000256" key="3">
    <source>
        <dbReference type="ARBA" id="ARBA00022143"/>
    </source>
</evidence>
<dbReference type="PANTHER" id="PTHR45846:SF1">
    <property type="entry name" value="TRNA-DIHYDROURIDINE(47) SYNTHASE [NAD(P)(+)]-LIKE"/>
    <property type="match status" value="1"/>
</dbReference>
<keyword evidence="4 19" id="KW-0285">Flavoprotein</keyword>
<keyword evidence="13 19" id="KW-0520">NAD</keyword>
<dbReference type="SUPFAM" id="SSF51395">
    <property type="entry name" value="FMN-linked oxidoreductases"/>
    <property type="match status" value="1"/>
</dbReference>
<dbReference type="SUPFAM" id="SSF90229">
    <property type="entry name" value="CCCH zinc finger"/>
    <property type="match status" value="1"/>
</dbReference>
<dbReference type="InterPro" id="IPR018517">
    <property type="entry name" value="tRNA_hU_synthase_CS"/>
</dbReference>
<feature type="zinc finger region" description="C3H1-type" evidence="18">
    <location>
        <begin position="122"/>
        <end position="150"/>
    </location>
</feature>
<dbReference type="STRING" id="1569628.A0A316UHZ6"/>
<evidence type="ECO:0000256" key="15">
    <source>
        <dbReference type="ARBA" id="ARBA00048342"/>
    </source>
</evidence>
<evidence type="ECO:0000313" key="22">
    <source>
        <dbReference type="EMBL" id="PWN24524.1"/>
    </source>
</evidence>
<evidence type="ECO:0000313" key="23">
    <source>
        <dbReference type="Proteomes" id="UP000245884"/>
    </source>
</evidence>
<dbReference type="EMBL" id="KZ819680">
    <property type="protein sequence ID" value="PWN24524.1"/>
    <property type="molecule type" value="Genomic_DNA"/>
</dbReference>
<keyword evidence="7 19" id="KW-0819">tRNA processing</keyword>
<evidence type="ECO:0000256" key="19">
    <source>
        <dbReference type="RuleBase" id="RU291113"/>
    </source>
</evidence>
<comment type="cofactor">
    <cofactor evidence="1 19">
        <name>FMN</name>
        <dbReference type="ChEBI" id="CHEBI:58210"/>
    </cofactor>
</comment>
<evidence type="ECO:0000256" key="11">
    <source>
        <dbReference type="ARBA" id="ARBA00022857"/>
    </source>
</evidence>
<reference evidence="22 23" key="1">
    <citation type="journal article" date="2018" name="Mol. Biol. Evol.">
        <title>Broad Genomic Sampling Reveals a Smut Pathogenic Ancestry of the Fungal Clade Ustilaginomycotina.</title>
        <authorList>
            <person name="Kijpornyongpan T."/>
            <person name="Mondo S.J."/>
            <person name="Barry K."/>
            <person name="Sandor L."/>
            <person name="Lee J."/>
            <person name="Lipzen A."/>
            <person name="Pangilinan J."/>
            <person name="LaButti K."/>
            <person name="Hainaut M."/>
            <person name="Henrissat B."/>
            <person name="Grigoriev I.V."/>
            <person name="Spatafora J.W."/>
            <person name="Aime M.C."/>
        </authorList>
    </citation>
    <scope>NUCLEOTIDE SEQUENCE [LARGE SCALE GENOMIC DNA]</scope>
    <source>
        <strain evidence="22 23">MCA 5214</strain>
    </source>
</reference>
<evidence type="ECO:0000256" key="4">
    <source>
        <dbReference type="ARBA" id="ARBA00022630"/>
    </source>
</evidence>
<dbReference type="InterPro" id="IPR000571">
    <property type="entry name" value="Znf_CCCH"/>
</dbReference>
<dbReference type="GO" id="GO:0003723">
    <property type="term" value="F:RNA binding"/>
    <property type="evidence" value="ECO:0007669"/>
    <property type="project" value="TreeGrafter"/>
</dbReference>
<dbReference type="CDD" id="cd02801">
    <property type="entry name" value="DUS_like_FMN"/>
    <property type="match status" value="1"/>
</dbReference>
<keyword evidence="12 19" id="KW-0560">Oxidoreductase</keyword>
<keyword evidence="9 18" id="KW-0863">Zinc-finger</keyword>
<comment type="catalytic activity">
    <reaction evidence="16">
        <text>a 5,6-dihydrouridine in mRNA + NADP(+) = a uridine in mRNA + NADPH + H(+)</text>
        <dbReference type="Rhea" id="RHEA:69855"/>
        <dbReference type="Rhea" id="RHEA-COMP:14658"/>
        <dbReference type="Rhea" id="RHEA-COMP:17789"/>
        <dbReference type="ChEBI" id="CHEBI:15378"/>
        <dbReference type="ChEBI" id="CHEBI:57783"/>
        <dbReference type="ChEBI" id="CHEBI:58349"/>
        <dbReference type="ChEBI" id="CHEBI:65315"/>
        <dbReference type="ChEBI" id="CHEBI:74443"/>
    </reaction>
    <physiologicalReaction direction="right-to-left" evidence="16">
        <dbReference type="Rhea" id="RHEA:69857"/>
    </physiologicalReaction>
</comment>
<comment type="similarity">
    <text evidence="19">Belongs to the dus family. Dus3 subfamily.</text>
</comment>
<dbReference type="GO" id="GO:0050660">
    <property type="term" value="F:flavin adenine dinucleotide binding"/>
    <property type="evidence" value="ECO:0007669"/>
    <property type="project" value="UniProtKB-UniRule"/>
</dbReference>
<comment type="catalytic activity">
    <reaction evidence="15">
        <text>a 5,6-dihydrouridine in mRNA + NAD(+) = a uridine in mRNA + NADH + H(+)</text>
        <dbReference type="Rhea" id="RHEA:69851"/>
        <dbReference type="Rhea" id="RHEA-COMP:14658"/>
        <dbReference type="Rhea" id="RHEA-COMP:17789"/>
        <dbReference type="ChEBI" id="CHEBI:15378"/>
        <dbReference type="ChEBI" id="CHEBI:57540"/>
        <dbReference type="ChEBI" id="CHEBI:57945"/>
        <dbReference type="ChEBI" id="CHEBI:65315"/>
        <dbReference type="ChEBI" id="CHEBI:74443"/>
    </reaction>
    <physiologicalReaction direction="right-to-left" evidence="15">
        <dbReference type="Rhea" id="RHEA:69853"/>
    </physiologicalReaction>
</comment>
<evidence type="ECO:0000256" key="16">
    <source>
        <dbReference type="ARBA" id="ARBA00049447"/>
    </source>
</evidence>
<dbReference type="Pfam" id="PF25585">
    <property type="entry name" value="zf-CCCH_DUS3L"/>
    <property type="match status" value="1"/>
</dbReference>
<comment type="catalytic activity">
    <reaction evidence="14">
        <text>5,6-dihydrouridine(47) in tRNA + NAD(+) = uridine(47) in tRNA + NADH + H(+)</text>
        <dbReference type="Rhea" id="RHEA:53364"/>
        <dbReference type="Rhea" id="RHEA-COMP:13539"/>
        <dbReference type="Rhea" id="RHEA-COMP:13540"/>
        <dbReference type="ChEBI" id="CHEBI:15378"/>
        <dbReference type="ChEBI" id="CHEBI:57540"/>
        <dbReference type="ChEBI" id="CHEBI:57945"/>
        <dbReference type="ChEBI" id="CHEBI:65315"/>
        <dbReference type="ChEBI" id="CHEBI:74443"/>
        <dbReference type="EC" id="1.3.1.89"/>
    </reaction>
    <physiologicalReaction direction="right-to-left" evidence="14">
        <dbReference type="Rhea" id="RHEA:53366"/>
    </physiologicalReaction>
</comment>
<evidence type="ECO:0000256" key="9">
    <source>
        <dbReference type="ARBA" id="ARBA00022771"/>
    </source>
</evidence>
<feature type="compositionally biased region" description="Basic and acidic residues" evidence="20">
    <location>
        <begin position="322"/>
        <end position="336"/>
    </location>
</feature>
<dbReference type="Gene3D" id="3.20.20.70">
    <property type="entry name" value="Aldolase class I"/>
    <property type="match status" value="1"/>
</dbReference>
<gene>
    <name evidence="22" type="ORF">BDZ90DRAFT_282183</name>
</gene>
<evidence type="ECO:0000256" key="14">
    <source>
        <dbReference type="ARBA" id="ARBA00048266"/>
    </source>
</evidence>
<feature type="region of interest" description="Disordered" evidence="20">
    <location>
        <begin position="23"/>
        <end position="117"/>
    </location>
</feature>
<evidence type="ECO:0000256" key="1">
    <source>
        <dbReference type="ARBA" id="ARBA00001917"/>
    </source>
</evidence>
<dbReference type="EC" id="1.3.1.89" evidence="2 19"/>
<evidence type="ECO:0000256" key="8">
    <source>
        <dbReference type="ARBA" id="ARBA00022723"/>
    </source>
</evidence>
<dbReference type="PROSITE" id="PS01136">
    <property type="entry name" value="UPF0034"/>
    <property type="match status" value="1"/>
</dbReference>
<evidence type="ECO:0000256" key="17">
    <source>
        <dbReference type="ARBA" id="ARBA00049513"/>
    </source>
</evidence>
<evidence type="ECO:0000256" key="2">
    <source>
        <dbReference type="ARBA" id="ARBA00012376"/>
    </source>
</evidence>
<keyword evidence="11 19" id="KW-0521">NADP</keyword>
<comment type="function">
    <text evidence="19">Catalyzes the synthesis of dihydrouridine, a modified base found in the D-loop of most tRNAs. Specifically modifies U47 in cytoplasmic tRNAs.</text>
</comment>
<keyword evidence="23" id="KW-1185">Reference proteome</keyword>